<keyword evidence="2" id="KW-0812">Transmembrane</keyword>
<dbReference type="InParanoid" id="G9MLA6"/>
<accession>G9MLA6</accession>
<keyword evidence="2" id="KW-1133">Transmembrane helix</keyword>
<feature type="compositionally biased region" description="Basic and acidic residues" evidence="1">
    <location>
        <begin position="104"/>
        <end position="114"/>
    </location>
</feature>
<organism evidence="3 4">
    <name type="scientific">Hypocrea virens (strain Gv29-8 / FGSC 10586)</name>
    <name type="common">Gliocladium virens</name>
    <name type="synonym">Trichoderma virens</name>
    <dbReference type="NCBI Taxonomy" id="413071"/>
    <lineage>
        <taxon>Eukaryota</taxon>
        <taxon>Fungi</taxon>
        <taxon>Dikarya</taxon>
        <taxon>Ascomycota</taxon>
        <taxon>Pezizomycotina</taxon>
        <taxon>Sordariomycetes</taxon>
        <taxon>Hypocreomycetidae</taxon>
        <taxon>Hypocreales</taxon>
        <taxon>Hypocreaceae</taxon>
        <taxon>Trichoderma</taxon>
    </lineage>
</organism>
<keyword evidence="4" id="KW-1185">Reference proteome</keyword>
<feature type="region of interest" description="Disordered" evidence="1">
    <location>
        <begin position="103"/>
        <end position="125"/>
    </location>
</feature>
<keyword evidence="2" id="KW-0472">Membrane</keyword>
<dbReference type="VEuPathDB" id="FungiDB:TRIVIDRAFT_215729"/>
<dbReference type="GeneID" id="25790991"/>
<dbReference type="Proteomes" id="UP000007115">
    <property type="component" value="Unassembled WGS sequence"/>
</dbReference>
<protein>
    <submittedName>
        <fullName evidence="3">Uncharacterized protein</fullName>
    </submittedName>
</protein>
<comment type="caution">
    <text evidence="3">The sequence shown here is derived from an EMBL/GenBank/DDBJ whole genome shotgun (WGS) entry which is preliminary data.</text>
</comment>
<proteinExistence type="predicted"/>
<feature type="transmembrane region" description="Helical" evidence="2">
    <location>
        <begin position="12"/>
        <end position="33"/>
    </location>
</feature>
<name>G9MLA6_HYPVG</name>
<evidence type="ECO:0000313" key="3">
    <source>
        <dbReference type="EMBL" id="EHK24997.1"/>
    </source>
</evidence>
<dbReference type="HOGENOM" id="CLU_1992939_0_0_1"/>
<dbReference type="AlphaFoldDB" id="G9MLA6"/>
<evidence type="ECO:0000313" key="4">
    <source>
        <dbReference type="Proteomes" id="UP000007115"/>
    </source>
</evidence>
<gene>
    <name evidence="3" type="ORF">TRIVIDRAFT_215729</name>
</gene>
<feature type="compositionally biased region" description="Basic residues" evidence="1">
    <location>
        <begin position="115"/>
        <end position="125"/>
    </location>
</feature>
<sequence length="125" mass="13968">MVETSKRLPLPQFVLVSIRLVSIACAVMTSLFFSPHPSTYSSRYTHCGSLRCPNLIIGSIGNELDANQKSRPRRWLGILALFFSWRRSTPLGGACMTWGKGKMKPLEHASERPGQKKKGKHLEAN</sequence>
<reference evidence="3 4" key="1">
    <citation type="journal article" date="2011" name="Genome Biol.">
        <title>Comparative genome sequence analysis underscores mycoparasitism as the ancestral life style of Trichoderma.</title>
        <authorList>
            <person name="Kubicek C.P."/>
            <person name="Herrera-Estrella A."/>
            <person name="Seidl-Seiboth V."/>
            <person name="Martinez D.A."/>
            <person name="Druzhinina I.S."/>
            <person name="Thon M."/>
            <person name="Zeilinger S."/>
            <person name="Casas-Flores S."/>
            <person name="Horwitz B.A."/>
            <person name="Mukherjee P.K."/>
            <person name="Mukherjee M."/>
            <person name="Kredics L."/>
            <person name="Alcaraz L.D."/>
            <person name="Aerts A."/>
            <person name="Antal Z."/>
            <person name="Atanasova L."/>
            <person name="Cervantes-Badillo M.G."/>
            <person name="Challacombe J."/>
            <person name="Chertkov O."/>
            <person name="McCluskey K."/>
            <person name="Coulpier F."/>
            <person name="Deshpande N."/>
            <person name="von Doehren H."/>
            <person name="Ebbole D.J."/>
            <person name="Esquivel-Naranjo E.U."/>
            <person name="Fekete E."/>
            <person name="Flipphi M."/>
            <person name="Glaser F."/>
            <person name="Gomez-Rodriguez E.Y."/>
            <person name="Gruber S."/>
            <person name="Han C."/>
            <person name="Henrissat B."/>
            <person name="Hermosa R."/>
            <person name="Hernandez-Onate M."/>
            <person name="Karaffa L."/>
            <person name="Kosti I."/>
            <person name="Le Crom S."/>
            <person name="Lindquist E."/>
            <person name="Lucas S."/>
            <person name="Luebeck M."/>
            <person name="Luebeck P.S."/>
            <person name="Margeot A."/>
            <person name="Metz B."/>
            <person name="Misra M."/>
            <person name="Nevalainen H."/>
            <person name="Omann M."/>
            <person name="Packer N."/>
            <person name="Perrone G."/>
            <person name="Uresti-Rivera E.E."/>
            <person name="Salamov A."/>
            <person name="Schmoll M."/>
            <person name="Seiboth B."/>
            <person name="Shapiro H."/>
            <person name="Sukno S."/>
            <person name="Tamayo-Ramos J.A."/>
            <person name="Tisch D."/>
            <person name="Wiest A."/>
            <person name="Wilkinson H.H."/>
            <person name="Zhang M."/>
            <person name="Coutinho P.M."/>
            <person name="Kenerley C.M."/>
            <person name="Monte E."/>
            <person name="Baker S.E."/>
            <person name="Grigoriev I.V."/>
        </authorList>
    </citation>
    <scope>NUCLEOTIDE SEQUENCE [LARGE SCALE GENOMIC DNA]</scope>
    <source>
        <strain evidence="4">Gv29-8 / FGSC 10586</strain>
    </source>
</reference>
<evidence type="ECO:0000256" key="1">
    <source>
        <dbReference type="SAM" id="MobiDB-lite"/>
    </source>
</evidence>
<dbReference type="EMBL" id="ABDF02000004">
    <property type="protein sequence ID" value="EHK24997.1"/>
    <property type="molecule type" value="Genomic_DNA"/>
</dbReference>
<dbReference type="RefSeq" id="XP_013959193.1">
    <property type="nucleotide sequence ID" value="XM_014103718.1"/>
</dbReference>
<evidence type="ECO:0000256" key="2">
    <source>
        <dbReference type="SAM" id="Phobius"/>
    </source>
</evidence>